<reference evidence="1 2" key="1">
    <citation type="journal article" date="2020" name="Nature">
        <title>Isolation of an archaeon at the prokaryote-eukaryote interface.</title>
        <authorList>
            <person name="Imachi H."/>
            <person name="Nobu M.K."/>
            <person name="Nakahara N."/>
            <person name="Morono Y."/>
            <person name="Ogawara M."/>
            <person name="Takaki Y."/>
            <person name="Takano Y."/>
            <person name="Uematsu K."/>
            <person name="Ikuta T."/>
            <person name="Ito M."/>
            <person name="Matsui Y."/>
            <person name="Miyazaki M."/>
            <person name="Murata K."/>
            <person name="Saito Y."/>
            <person name="Sakai S."/>
            <person name="Song C."/>
            <person name="Tasumi E."/>
            <person name="Yamanaka Y."/>
            <person name="Yamaguchi T."/>
            <person name="Kamagata Y."/>
            <person name="Tamaki H."/>
            <person name="Takai K."/>
        </authorList>
    </citation>
    <scope>NUCLEOTIDE SEQUENCE [LARGE SCALE GENOMIC DNA]</scope>
    <source>
        <strain evidence="1 2">MK-D1</strain>
    </source>
</reference>
<organism evidence="1 2">
    <name type="scientific">Promethearchaeum syntrophicum</name>
    <dbReference type="NCBI Taxonomy" id="2594042"/>
    <lineage>
        <taxon>Archaea</taxon>
        <taxon>Promethearchaeati</taxon>
        <taxon>Promethearchaeota</taxon>
        <taxon>Promethearchaeia</taxon>
        <taxon>Promethearchaeales</taxon>
        <taxon>Promethearchaeaceae</taxon>
        <taxon>Promethearchaeum</taxon>
    </lineage>
</organism>
<dbReference type="AlphaFoldDB" id="A0A5B9DDY1"/>
<dbReference type="EMBL" id="CP042905">
    <property type="protein sequence ID" value="QEE16936.2"/>
    <property type="molecule type" value="Genomic_DNA"/>
</dbReference>
<proteinExistence type="predicted"/>
<reference evidence="1 2" key="2">
    <citation type="journal article" date="2024" name="Int. J. Syst. Evol. Microbiol.">
        <title>Promethearchaeum syntrophicum gen. nov., sp. nov., an anaerobic, obligately syntrophic archaeon, the first isolate of the lineage 'Asgard' archaea, and proposal of the new archaeal phylum Promethearchaeota phyl. nov. and kingdom Promethearchaeati regn. nov.</title>
        <authorList>
            <person name="Imachi H."/>
            <person name="Nobu M.K."/>
            <person name="Kato S."/>
            <person name="Takaki Y."/>
            <person name="Miyazaki M."/>
            <person name="Miyata M."/>
            <person name="Ogawara M."/>
            <person name="Saito Y."/>
            <person name="Sakai S."/>
            <person name="Tahara Y.O."/>
            <person name="Takano Y."/>
            <person name="Tasumi E."/>
            <person name="Uematsu K."/>
            <person name="Yoshimura T."/>
            <person name="Itoh T."/>
            <person name="Ohkuma M."/>
            <person name="Takai K."/>
        </authorList>
    </citation>
    <scope>NUCLEOTIDE SEQUENCE [LARGE SCALE GENOMIC DNA]</scope>
    <source>
        <strain evidence="1 2">MK-D1</strain>
    </source>
</reference>
<name>A0A5B9DDY1_9ARCH</name>
<evidence type="ECO:0000313" key="2">
    <source>
        <dbReference type="Proteomes" id="UP000321408"/>
    </source>
</evidence>
<evidence type="ECO:0000313" key="1">
    <source>
        <dbReference type="EMBL" id="QEE16936.2"/>
    </source>
</evidence>
<accession>A0A5B9DDY1</accession>
<sequence>MLKELDNSQDLIREKILQKLNDFNHSNIKFENLLLIISEIDIRSLIFACFIESPIIFIENDFEHQRLIILITVLRNIFPNMLETCLFFSPEEYLKYSKDYPSEIRKFTIYNLVYKLSVNKPFLDSQSEPFQKNIRELCYTNAELNLNQCRIKFEKLTKFSDKILDYPETKSEKLAEIMKKKYPENKVVFTGENISLMRERLKFNHFYSYPDLRSSVGPIYIWNDSIEKSDINAISNVIEKLCLNVIYEHHKISTIDLLGHLQKFAIAKMAKLNQNSLIELLQKYIEKAWLIKK</sequence>
<gene>
    <name evidence="1" type="ORF">DSAG12_02767</name>
</gene>
<protein>
    <submittedName>
        <fullName evidence="1">Uncharacterized protein</fullName>
    </submittedName>
</protein>
<keyword evidence="2" id="KW-1185">Reference proteome</keyword>
<dbReference type="Proteomes" id="UP000321408">
    <property type="component" value="Chromosome"/>
</dbReference>
<dbReference type="KEGG" id="psyt:DSAG12_02767"/>